<dbReference type="PROSITE" id="PS51257">
    <property type="entry name" value="PROKAR_LIPOPROTEIN"/>
    <property type="match status" value="1"/>
</dbReference>
<feature type="domain" description="CzcB-like barrel-sandwich hybrid" evidence="2">
    <location>
        <begin position="69"/>
        <end position="187"/>
    </location>
</feature>
<name>A0ABT1T3Y1_9SPHI</name>
<dbReference type="EMBL" id="JANHOH010000003">
    <property type="protein sequence ID" value="MCQ6959304.1"/>
    <property type="molecule type" value="Genomic_DNA"/>
</dbReference>
<comment type="caution">
    <text evidence="3">The sequence shown here is derived from an EMBL/GenBank/DDBJ whole genome shotgun (WGS) entry which is preliminary data.</text>
</comment>
<dbReference type="Gene3D" id="1.10.287.470">
    <property type="entry name" value="Helix hairpin bin"/>
    <property type="match status" value="1"/>
</dbReference>
<reference evidence="3 4" key="1">
    <citation type="submission" date="2022-07" db="EMBL/GenBank/DDBJ databases">
        <title>Mucilaginibacter sp. JC4.</title>
        <authorList>
            <person name="Le V."/>
            <person name="Ko S.-R."/>
            <person name="Ahn C.-Y."/>
            <person name="Oh H.-M."/>
        </authorList>
    </citation>
    <scope>NUCLEOTIDE SEQUENCE [LARGE SCALE GENOMIC DNA]</scope>
    <source>
        <strain evidence="3 4">JC4</strain>
    </source>
</reference>
<keyword evidence="4" id="KW-1185">Reference proteome</keyword>
<dbReference type="RefSeq" id="WP_256539500.1">
    <property type="nucleotide sequence ID" value="NZ_JANHOH010000003.1"/>
</dbReference>
<dbReference type="NCBIfam" id="TIGR01730">
    <property type="entry name" value="RND_mfp"/>
    <property type="match status" value="1"/>
</dbReference>
<dbReference type="PANTHER" id="PTHR30469">
    <property type="entry name" value="MULTIDRUG RESISTANCE PROTEIN MDTA"/>
    <property type="match status" value="1"/>
</dbReference>
<sequence length="350" mass="38213">MKKIKLFSLVAATLIVVASCKEKSKEKDPIGAPDIISVKVSKVSVLGVPDRITATGLVSTEDEAKYAFKIGGVISRILVQEGQFFKQGQLLATLNSTEISAGLAQSSLGVEKAQRDYNRALNLYKDSVYTLEQLQNTKTALDVAKKSREATAFNERYSKIYAASDGFVSKKIANEGEVIAEGMPVLLINSTEQHNSYSLKVGVTDREWAIIKPAQTAKVTLDGYAGQTFNATVFRKSQAADRELGSFQIELKLQLNGAKPAVGMFGKAEIATHQDESVMVIPYASLVEADGNKGFVFTTVGLNRVKRVPVSILKFDNENVYLKDKLEGIDQIVVSNSAYLNEQSFIKIIK</sequence>
<evidence type="ECO:0000313" key="4">
    <source>
        <dbReference type="Proteomes" id="UP001204376"/>
    </source>
</evidence>
<dbReference type="SUPFAM" id="SSF111369">
    <property type="entry name" value="HlyD-like secretion proteins"/>
    <property type="match status" value="1"/>
</dbReference>
<organism evidence="3 4">
    <name type="scientific">Mucilaginibacter aquariorum</name>
    <dbReference type="NCBI Taxonomy" id="2967225"/>
    <lineage>
        <taxon>Bacteria</taxon>
        <taxon>Pseudomonadati</taxon>
        <taxon>Bacteroidota</taxon>
        <taxon>Sphingobacteriia</taxon>
        <taxon>Sphingobacteriales</taxon>
        <taxon>Sphingobacteriaceae</taxon>
        <taxon>Mucilaginibacter</taxon>
    </lineage>
</organism>
<gene>
    <name evidence="3" type="ORF">NPE20_15110</name>
</gene>
<protein>
    <submittedName>
        <fullName evidence="3">Efflux RND transporter periplasmic adaptor subunit</fullName>
    </submittedName>
</protein>
<dbReference type="Gene3D" id="2.40.420.20">
    <property type="match status" value="1"/>
</dbReference>
<dbReference type="InterPro" id="IPR058647">
    <property type="entry name" value="BSH_CzcB-like"/>
</dbReference>
<dbReference type="Gene3D" id="2.40.50.100">
    <property type="match status" value="1"/>
</dbReference>
<evidence type="ECO:0000256" key="1">
    <source>
        <dbReference type="ARBA" id="ARBA00009477"/>
    </source>
</evidence>
<dbReference type="InterPro" id="IPR006143">
    <property type="entry name" value="RND_pump_MFP"/>
</dbReference>
<accession>A0ABT1T3Y1</accession>
<dbReference type="PANTHER" id="PTHR30469:SF15">
    <property type="entry name" value="HLYD FAMILY OF SECRETION PROTEINS"/>
    <property type="match status" value="1"/>
</dbReference>
<evidence type="ECO:0000259" key="2">
    <source>
        <dbReference type="Pfam" id="PF25973"/>
    </source>
</evidence>
<dbReference type="Proteomes" id="UP001204376">
    <property type="component" value="Unassembled WGS sequence"/>
</dbReference>
<dbReference type="Gene3D" id="2.40.30.170">
    <property type="match status" value="1"/>
</dbReference>
<evidence type="ECO:0000313" key="3">
    <source>
        <dbReference type="EMBL" id="MCQ6959304.1"/>
    </source>
</evidence>
<dbReference type="Pfam" id="PF25973">
    <property type="entry name" value="BSH_CzcB"/>
    <property type="match status" value="1"/>
</dbReference>
<comment type="similarity">
    <text evidence="1">Belongs to the membrane fusion protein (MFP) (TC 8.A.1) family.</text>
</comment>
<proteinExistence type="inferred from homology"/>